<organism evidence="4 5">
    <name type="scientific">Lobosporangium transversale</name>
    <dbReference type="NCBI Taxonomy" id="64571"/>
    <lineage>
        <taxon>Eukaryota</taxon>
        <taxon>Fungi</taxon>
        <taxon>Fungi incertae sedis</taxon>
        <taxon>Mucoromycota</taxon>
        <taxon>Mortierellomycotina</taxon>
        <taxon>Mortierellomycetes</taxon>
        <taxon>Mortierellales</taxon>
        <taxon>Mortierellaceae</taxon>
        <taxon>Lobosporangium</taxon>
    </lineage>
</organism>
<dbReference type="InParanoid" id="A0A1Y2GX24"/>
<dbReference type="GO" id="GO:0003697">
    <property type="term" value="F:single-stranded DNA binding"/>
    <property type="evidence" value="ECO:0007669"/>
    <property type="project" value="TreeGrafter"/>
</dbReference>
<dbReference type="CDD" id="cd04479">
    <property type="entry name" value="RPA3"/>
    <property type="match status" value="1"/>
</dbReference>
<dbReference type="PANTHER" id="PTHR15114">
    <property type="entry name" value="REPLICATION PROTEIN A3"/>
    <property type="match status" value="1"/>
</dbReference>
<dbReference type="Pfam" id="PF08661">
    <property type="entry name" value="Rep_fac-A_3"/>
    <property type="match status" value="1"/>
</dbReference>
<comment type="subcellular location">
    <subcellularLocation>
        <location evidence="1">Nucleus</location>
    </subcellularLocation>
</comment>
<dbReference type="STRING" id="64571.A0A1Y2GX24"/>
<dbReference type="GO" id="GO:0000724">
    <property type="term" value="P:double-strand break repair via homologous recombination"/>
    <property type="evidence" value="ECO:0007669"/>
    <property type="project" value="TreeGrafter"/>
</dbReference>
<dbReference type="GO" id="GO:0006298">
    <property type="term" value="P:mismatch repair"/>
    <property type="evidence" value="ECO:0007669"/>
    <property type="project" value="TreeGrafter"/>
</dbReference>
<evidence type="ECO:0000313" key="4">
    <source>
        <dbReference type="EMBL" id="ORZ26829.1"/>
    </source>
</evidence>
<keyword evidence="3" id="KW-0539">Nucleus</keyword>
<dbReference type="AlphaFoldDB" id="A0A1Y2GX24"/>
<sequence length="104" mass="11503">MSLPATPRVNSAMLSAHIGKTVRFVGKIMEQNGTRAFMSAPDKGQVEIHMNETSQYGTQFIEVIGVVNSDHSITEMASTNMGNDFDLETYNQAVITMQQFPTLF</sequence>
<dbReference type="OrthoDB" id="188186at2759"/>
<dbReference type="FunCoup" id="A0A1Y2GX24">
    <property type="interactions" value="74"/>
</dbReference>
<comment type="caution">
    <text evidence="4">The sequence shown here is derived from an EMBL/GenBank/DDBJ whole genome shotgun (WGS) entry which is preliminary data.</text>
</comment>
<comment type="similarity">
    <text evidence="2">Belongs to the replication factor A protein 3 family.</text>
</comment>
<protein>
    <submittedName>
        <fullName evidence="4">Replication factor A protein 3</fullName>
    </submittedName>
</protein>
<dbReference type="Gene3D" id="2.40.50.140">
    <property type="entry name" value="Nucleic acid-binding proteins"/>
    <property type="match status" value="1"/>
</dbReference>
<evidence type="ECO:0000256" key="2">
    <source>
        <dbReference type="ARBA" id="ARBA00009761"/>
    </source>
</evidence>
<keyword evidence="5" id="KW-1185">Reference proteome</keyword>
<name>A0A1Y2GX24_9FUNG</name>
<dbReference type="GO" id="GO:0003684">
    <property type="term" value="F:damaged DNA binding"/>
    <property type="evidence" value="ECO:0007669"/>
    <property type="project" value="TreeGrafter"/>
</dbReference>
<dbReference type="SUPFAM" id="SSF50249">
    <property type="entry name" value="Nucleic acid-binding proteins"/>
    <property type="match status" value="1"/>
</dbReference>
<gene>
    <name evidence="4" type="ORF">BCR41DRAFT_347978</name>
</gene>
<dbReference type="GO" id="GO:0035861">
    <property type="term" value="C:site of double-strand break"/>
    <property type="evidence" value="ECO:0007669"/>
    <property type="project" value="TreeGrafter"/>
</dbReference>
<dbReference type="GO" id="GO:0006260">
    <property type="term" value="P:DNA replication"/>
    <property type="evidence" value="ECO:0007669"/>
    <property type="project" value="InterPro"/>
</dbReference>
<dbReference type="InterPro" id="IPR012340">
    <property type="entry name" value="NA-bd_OB-fold"/>
</dbReference>
<dbReference type="GO" id="GO:0006289">
    <property type="term" value="P:nucleotide-excision repair"/>
    <property type="evidence" value="ECO:0007669"/>
    <property type="project" value="TreeGrafter"/>
</dbReference>
<dbReference type="RefSeq" id="XP_021884592.1">
    <property type="nucleotide sequence ID" value="XM_022023200.1"/>
</dbReference>
<evidence type="ECO:0000313" key="5">
    <source>
        <dbReference type="Proteomes" id="UP000193648"/>
    </source>
</evidence>
<proteinExistence type="inferred from homology"/>
<dbReference type="GO" id="GO:0006284">
    <property type="term" value="P:base-excision repair"/>
    <property type="evidence" value="ECO:0007669"/>
    <property type="project" value="TreeGrafter"/>
</dbReference>
<accession>A0A1Y2GX24</accession>
<dbReference type="GeneID" id="33565044"/>
<evidence type="ECO:0000256" key="1">
    <source>
        <dbReference type="ARBA" id="ARBA00004123"/>
    </source>
</evidence>
<dbReference type="EMBL" id="MCFF01000006">
    <property type="protein sequence ID" value="ORZ26829.1"/>
    <property type="molecule type" value="Genomic_DNA"/>
</dbReference>
<dbReference type="InterPro" id="IPR013970">
    <property type="entry name" value="Rfa2"/>
</dbReference>
<dbReference type="Proteomes" id="UP000193648">
    <property type="component" value="Unassembled WGS sequence"/>
</dbReference>
<dbReference type="PANTHER" id="PTHR15114:SF1">
    <property type="entry name" value="REPLICATION PROTEIN A 14 KDA SUBUNIT"/>
    <property type="match status" value="1"/>
</dbReference>
<reference evidence="4 5" key="1">
    <citation type="submission" date="2016-07" db="EMBL/GenBank/DDBJ databases">
        <title>Pervasive Adenine N6-methylation of Active Genes in Fungi.</title>
        <authorList>
            <consortium name="DOE Joint Genome Institute"/>
            <person name="Mondo S.J."/>
            <person name="Dannebaum R.O."/>
            <person name="Kuo R.C."/>
            <person name="Labutti K."/>
            <person name="Haridas S."/>
            <person name="Kuo A."/>
            <person name="Salamov A."/>
            <person name="Ahrendt S.R."/>
            <person name="Lipzen A."/>
            <person name="Sullivan W."/>
            <person name="Andreopoulos W.B."/>
            <person name="Clum A."/>
            <person name="Lindquist E."/>
            <person name="Daum C."/>
            <person name="Ramamoorthy G.K."/>
            <person name="Gryganskyi A."/>
            <person name="Culley D."/>
            <person name="Magnuson J.K."/>
            <person name="James T.Y."/>
            <person name="O'Malley M.A."/>
            <person name="Stajich J.E."/>
            <person name="Spatafora J.W."/>
            <person name="Visel A."/>
            <person name="Grigoriev I.V."/>
        </authorList>
    </citation>
    <scope>NUCLEOTIDE SEQUENCE [LARGE SCALE GENOMIC DNA]</scope>
    <source>
        <strain evidence="4 5">NRRL 3116</strain>
    </source>
</reference>
<evidence type="ECO:0000256" key="3">
    <source>
        <dbReference type="ARBA" id="ARBA00023242"/>
    </source>
</evidence>
<dbReference type="GO" id="GO:0005662">
    <property type="term" value="C:DNA replication factor A complex"/>
    <property type="evidence" value="ECO:0007669"/>
    <property type="project" value="TreeGrafter"/>
</dbReference>